<reference evidence="2" key="2">
    <citation type="submission" date="2019-07" db="EMBL/GenBank/DDBJ databases">
        <authorList>
            <person name="Jia X."/>
        </authorList>
    </citation>
    <scope>NUCLEOTIDE SEQUENCE</scope>
</reference>
<proteinExistence type="predicted"/>
<reference evidence="1" key="1">
    <citation type="submission" date="2018-01" db="EMBL/GenBank/DDBJ databases">
        <title>Complete Chloroplast Genome of Caulerpa lentillifera.</title>
        <authorList>
            <person name="Gao D."/>
            <person name="Sun Z."/>
            <person name="Yao J."/>
            <person name="Tan W."/>
        </authorList>
    </citation>
    <scope>NUCLEOTIDE SEQUENCE</scope>
</reference>
<dbReference type="EMBL" id="MG753774">
    <property type="protein sequence ID" value="AXG75904.1"/>
    <property type="molecule type" value="Genomic_DNA"/>
</dbReference>
<sequence>MNPHGSMNQQIFLDFDQFQLYSMDSLFIKLDLDSSRRVSAPFKIQNFELAQGYINWRIFILCFSEFESLHLGEENLRLKKRSSNSIFLKSVASTNFAISPKSYKRSRSFIQASAP</sequence>
<geneLocation type="chloroplast" evidence="1"/>
<evidence type="ECO:0000313" key="1">
    <source>
        <dbReference type="EMBL" id="AXG75904.1"/>
    </source>
</evidence>
<gene>
    <name evidence="1" type="primary">orf115</name>
</gene>
<name>A0A345HH14_9CHLO</name>
<accession>A0A345HH14</accession>
<dbReference type="RefSeq" id="YP_009514367.1">
    <property type="nucleotide sequence ID" value="NC_039377.1"/>
</dbReference>
<dbReference type="GeneID" id="37867883"/>
<evidence type="ECO:0000313" key="2">
    <source>
        <dbReference type="EMBL" id="QKS32310.1"/>
    </source>
</evidence>
<protein>
    <submittedName>
        <fullName evidence="1">Uncharacterized protein</fullName>
    </submittedName>
</protein>
<keyword evidence="1" id="KW-0150">Chloroplast</keyword>
<dbReference type="EMBL" id="MN201587">
    <property type="protein sequence ID" value="QKS32310.1"/>
    <property type="molecule type" value="Genomic_DNA"/>
</dbReference>
<dbReference type="AlphaFoldDB" id="A0A345HH14"/>
<organism evidence="1">
    <name type="scientific">Caulerpa lentillifera</name>
    <dbReference type="NCBI Taxonomy" id="148947"/>
    <lineage>
        <taxon>Eukaryota</taxon>
        <taxon>Viridiplantae</taxon>
        <taxon>Chlorophyta</taxon>
        <taxon>core chlorophytes</taxon>
        <taxon>Ulvophyceae</taxon>
        <taxon>TCBD clade</taxon>
        <taxon>Bryopsidales</taxon>
        <taxon>Halimedineae</taxon>
        <taxon>Caulerpaceae</taxon>
        <taxon>Caulerpa</taxon>
    </lineage>
</organism>
<keyword evidence="1" id="KW-0934">Plastid</keyword>